<organism evidence="8 9">
    <name type="scientific">Panicum miliaceum</name>
    <name type="common">Proso millet</name>
    <name type="synonym">Broomcorn millet</name>
    <dbReference type="NCBI Taxonomy" id="4540"/>
    <lineage>
        <taxon>Eukaryota</taxon>
        <taxon>Viridiplantae</taxon>
        <taxon>Streptophyta</taxon>
        <taxon>Embryophyta</taxon>
        <taxon>Tracheophyta</taxon>
        <taxon>Spermatophyta</taxon>
        <taxon>Magnoliopsida</taxon>
        <taxon>Liliopsida</taxon>
        <taxon>Poales</taxon>
        <taxon>Poaceae</taxon>
        <taxon>PACMAD clade</taxon>
        <taxon>Panicoideae</taxon>
        <taxon>Panicodae</taxon>
        <taxon>Paniceae</taxon>
        <taxon>Panicinae</taxon>
        <taxon>Panicum</taxon>
        <taxon>Panicum sect. Panicum</taxon>
    </lineage>
</organism>
<dbReference type="GO" id="GO:0000166">
    <property type="term" value="F:nucleotide binding"/>
    <property type="evidence" value="ECO:0007669"/>
    <property type="project" value="UniProtKB-KW"/>
</dbReference>
<gene>
    <name evidence="8" type="ORF">C2845_PM06G14450</name>
</gene>
<evidence type="ECO:0000256" key="1">
    <source>
        <dbReference type="ARBA" id="ARBA00008894"/>
    </source>
</evidence>
<sequence length="216" mass="23782">MEAGGGVVSFSSGTMVSLLGKLASFLGGMDAKRKGLRKEIKSLKDELSSINQNMRDFAEAREPTVQAKQWMRQVRETVYDIEDWVDEHFHRSDRDADKHVGAVQGLVQKLRWLQGAKDELPNTQIKEFKELIKEANDRYQRYELKHESGGISHCHPSAAAVAAAAVPRVPAALHAEETGLVGIDKQAKDVLERLHDKAVLLVGCGGVGKTTLANEV</sequence>
<dbReference type="PANTHER" id="PTHR19338">
    <property type="entry name" value="TRANSLOCASE OF INNER MITOCHONDRIAL MEMBRANE 13 HOMOLOG"/>
    <property type="match status" value="1"/>
</dbReference>
<comment type="similarity">
    <text evidence="1">Belongs to the disease resistance NB-LRR family.</text>
</comment>
<dbReference type="Proteomes" id="UP000275267">
    <property type="component" value="Unassembled WGS sequence"/>
</dbReference>
<evidence type="ECO:0000256" key="3">
    <source>
        <dbReference type="ARBA" id="ARBA00022737"/>
    </source>
</evidence>
<dbReference type="Pfam" id="PF18052">
    <property type="entry name" value="Rx_N"/>
    <property type="match status" value="1"/>
</dbReference>
<proteinExistence type="inferred from homology"/>
<dbReference type="Gene3D" id="1.20.5.4130">
    <property type="match status" value="1"/>
</dbReference>
<dbReference type="GO" id="GO:0006952">
    <property type="term" value="P:defense response"/>
    <property type="evidence" value="ECO:0007669"/>
    <property type="project" value="UniProtKB-KW"/>
</dbReference>
<keyword evidence="9" id="KW-1185">Reference proteome</keyword>
<dbReference type="AlphaFoldDB" id="A0A3L6R4Z5"/>
<evidence type="ECO:0000256" key="2">
    <source>
        <dbReference type="ARBA" id="ARBA00022614"/>
    </source>
</evidence>
<feature type="coiled-coil region" evidence="6">
    <location>
        <begin position="26"/>
        <end position="60"/>
    </location>
</feature>
<dbReference type="InterPro" id="IPR041118">
    <property type="entry name" value="Rx_N"/>
</dbReference>
<keyword evidence="4" id="KW-0547">Nucleotide-binding</keyword>
<reference evidence="9" key="1">
    <citation type="journal article" date="2019" name="Nat. Commun.">
        <title>The genome of broomcorn millet.</title>
        <authorList>
            <person name="Zou C."/>
            <person name="Miki D."/>
            <person name="Li D."/>
            <person name="Tang Q."/>
            <person name="Xiao L."/>
            <person name="Rajput S."/>
            <person name="Deng P."/>
            <person name="Jia W."/>
            <person name="Huang R."/>
            <person name="Zhang M."/>
            <person name="Sun Y."/>
            <person name="Hu J."/>
            <person name="Fu X."/>
            <person name="Schnable P.S."/>
            <person name="Li F."/>
            <person name="Zhang H."/>
            <person name="Feng B."/>
            <person name="Zhu X."/>
            <person name="Liu R."/>
            <person name="Schnable J.C."/>
            <person name="Zhu J.-K."/>
            <person name="Zhang H."/>
        </authorList>
    </citation>
    <scope>NUCLEOTIDE SEQUENCE [LARGE SCALE GENOMIC DNA]</scope>
</reference>
<accession>A0A3L6R4Z5</accession>
<dbReference type="SUPFAM" id="SSF52540">
    <property type="entry name" value="P-loop containing nucleoside triphosphate hydrolases"/>
    <property type="match status" value="1"/>
</dbReference>
<evidence type="ECO:0000313" key="9">
    <source>
        <dbReference type="Proteomes" id="UP000275267"/>
    </source>
</evidence>
<keyword evidence="5" id="KW-0611">Plant defense</keyword>
<evidence type="ECO:0000259" key="7">
    <source>
        <dbReference type="Pfam" id="PF18052"/>
    </source>
</evidence>
<dbReference type="EMBL" id="PQIB02000009">
    <property type="protein sequence ID" value="RLM97752.1"/>
    <property type="molecule type" value="Genomic_DNA"/>
</dbReference>
<evidence type="ECO:0000256" key="5">
    <source>
        <dbReference type="ARBA" id="ARBA00022821"/>
    </source>
</evidence>
<evidence type="ECO:0000256" key="4">
    <source>
        <dbReference type="ARBA" id="ARBA00022741"/>
    </source>
</evidence>
<protein>
    <submittedName>
        <fullName evidence="8">Disease resistance protein RPM1</fullName>
    </submittedName>
</protein>
<dbReference type="Gene3D" id="3.40.50.300">
    <property type="entry name" value="P-loop containing nucleotide triphosphate hydrolases"/>
    <property type="match status" value="1"/>
</dbReference>
<name>A0A3L6R4Z5_PANMI</name>
<feature type="domain" description="Disease resistance N-terminal" evidence="7">
    <location>
        <begin position="15"/>
        <end position="97"/>
    </location>
</feature>
<dbReference type="OrthoDB" id="3027644at2759"/>
<dbReference type="STRING" id="4540.A0A3L6R4Z5"/>
<keyword evidence="2" id="KW-0433">Leucine-rich repeat</keyword>
<dbReference type="InterPro" id="IPR027417">
    <property type="entry name" value="P-loop_NTPase"/>
</dbReference>
<evidence type="ECO:0000256" key="6">
    <source>
        <dbReference type="SAM" id="Coils"/>
    </source>
</evidence>
<comment type="caution">
    <text evidence="8">The sequence shown here is derived from an EMBL/GenBank/DDBJ whole genome shotgun (WGS) entry which is preliminary data.</text>
</comment>
<evidence type="ECO:0000313" key="8">
    <source>
        <dbReference type="EMBL" id="RLM97752.1"/>
    </source>
</evidence>
<keyword evidence="3" id="KW-0677">Repeat</keyword>
<dbReference type="CDD" id="cd14798">
    <property type="entry name" value="RX-CC_like"/>
    <property type="match status" value="1"/>
</dbReference>
<dbReference type="PANTHER" id="PTHR19338:SF45">
    <property type="entry name" value="RX N-TERMINAL DOMAIN-CONTAINING PROTEIN"/>
    <property type="match status" value="1"/>
</dbReference>
<dbReference type="InterPro" id="IPR038005">
    <property type="entry name" value="RX-like_CC"/>
</dbReference>
<keyword evidence="6" id="KW-0175">Coiled coil</keyword>